<dbReference type="Proteomes" id="UP000297834">
    <property type="component" value="Unassembled WGS sequence"/>
</dbReference>
<evidence type="ECO:0000313" key="3">
    <source>
        <dbReference type="Proteomes" id="UP000297834"/>
    </source>
</evidence>
<dbReference type="RefSeq" id="WP_134244778.1">
    <property type="nucleotide sequence ID" value="NZ_SNTY01000036.1"/>
</dbReference>
<organism evidence="2 3">
    <name type="scientific">Alkanindiges illinoisensis</name>
    <dbReference type="NCBI Taxonomy" id="197183"/>
    <lineage>
        <taxon>Bacteria</taxon>
        <taxon>Pseudomonadati</taxon>
        <taxon>Pseudomonadota</taxon>
        <taxon>Gammaproteobacteria</taxon>
        <taxon>Moraxellales</taxon>
        <taxon>Moraxellaceae</taxon>
        <taxon>Alkanindiges</taxon>
    </lineage>
</organism>
<dbReference type="OrthoDB" id="9987281at2"/>
<accession>A0A4Y7XC34</accession>
<comment type="caution">
    <text evidence="2">The sequence shown here is derived from an EMBL/GenBank/DDBJ whole genome shotgun (WGS) entry which is preliminary data.</text>
</comment>
<feature type="transmembrane region" description="Helical" evidence="1">
    <location>
        <begin position="12"/>
        <end position="31"/>
    </location>
</feature>
<dbReference type="AlphaFoldDB" id="A0A4Y7XC34"/>
<gene>
    <name evidence="2" type="ORF">E2B99_09725</name>
</gene>
<reference evidence="2 3" key="1">
    <citation type="submission" date="2019-03" db="EMBL/GenBank/DDBJ databases">
        <title>Alkanindiges illinoisensis: a potential pathogenic isolated from ascites of a gastric cancer patient with abdominal metastasis.</title>
        <authorList>
            <person name="Hu X."/>
            <person name="Yang B."/>
            <person name="Yan X."/>
            <person name="Lin L."/>
            <person name="Zhao H."/>
            <person name="Zhou F."/>
            <person name="Su B."/>
            <person name="Chen J."/>
            <person name="Rui Y."/>
            <person name="Wang Q."/>
            <person name="Zheng L."/>
        </authorList>
    </citation>
    <scope>NUCLEOTIDE SEQUENCE [LARGE SCALE GENOMIC DNA]</scope>
    <source>
        <strain evidence="2 3">NFYY 23406</strain>
    </source>
</reference>
<keyword evidence="1" id="KW-0812">Transmembrane</keyword>
<evidence type="ECO:0000256" key="1">
    <source>
        <dbReference type="SAM" id="Phobius"/>
    </source>
</evidence>
<protein>
    <submittedName>
        <fullName evidence="2">Uncharacterized protein</fullName>
    </submittedName>
</protein>
<keyword evidence="1" id="KW-0472">Membrane</keyword>
<keyword evidence="3" id="KW-1185">Reference proteome</keyword>
<evidence type="ECO:0000313" key="2">
    <source>
        <dbReference type="EMBL" id="TEU25630.1"/>
    </source>
</evidence>
<name>A0A4Y7XC34_9GAMM</name>
<dbReference type="EMBL" id="SNTY01000036">
    <property type="protein sequence ID" value="TEU25630.1"/>
    <property type="molecule type" value="Genomic_DNA"/>
</dbReference>
<proteinExistence type="predicted"/>
<sequence>MQLNRDTIFTAFFIIVIFLGLYFFGITYSLMGKYTKEGSKIPNKEYSIKLNNKGSIRYITPEQSEKLNNNTLIDFFHKLYQLAFDRLRQRWLSLSKPDLCKRSNVIYFLSLNISDGRISRL</sequence>
<keyword evidence="1" id="KW-1133">Transmembrane helix</keyword>